<dbReference type="Pfam" id="PF13480">
    <property type="entry name" value="Acetyltransf_6"/>
    <property type="match status" value="1"/>
</dbReference>
<sequence length="379" mass="41643">MRQTADPVAAPALQVTVTDWRGADRPEFRAAWNALAGIAAEPNPFFEPWYLLPALRAHDPAGEVRLFCLHHDGALVGLIPLARLPRYYGKLIPHWAAWMHGNCFLGAPLVATGRETLFWQALLAWADSHASSGLFLHLPHLPLDGPNHRALTALCAQQHRPAGLVHREERAMLASELAPEPYLAAALTGKKRKELRRQFARLSELGAVTISQSRDSAGLEKWIEDFLALEHSGWKGSAGSALASHHTTAQLFREALPGAAAQGRLERLTLALDGEPLAMLASFISPPGAFSYKTAFDERFARFSPGVLLQRANLAMLDDPQVFWTDSCAAADHPMIDHIWRERRVIGRISLGIGGGLRRRAFSALLRLELGRHPAGLSR</sequence>
<dbReference type="KEGG" id="ngf:FRF71_15025"/>
<dbReference type="AlphaFoldDB" id="A0A5B8S7N9"/>
<keyword evidence="2" id="KW-0808">Transferase</keyword>
<reference evidence="2 3" key="1">
    <citation type="journal article" date="2013" name="J. Microbiol. Biotechnol.">
        <title>Novosphingobium ginsenosidimutans sp. nov., with the ability to convert ginsenoside.</title>
        <authorList>
            <person name="Kim J.K."/>
            <person name="He D."/>
            <person name="Liu Q.M."/>
            <person name="Park H.Y."/>
            <person name="Jung M.S."/>
            <person name="Yoon M.H."/>
            <person name="Kim S.C."/>
            <person name="Im W.T."/>
        </authorList>
    </citation>
    <scope>NUCLEOTIDE SEQUENCE [LARGE SCALE GENOMIC DNA]</scope>
    <source>
        <strain evidence="2 3">FW-6</strain>
    </source>
</reference>
<accession>A0A5B8S7N9</accession>
<dbReference type="InterPro" id="IPR038740">
    <property type="entry name" value="BioF2-like_GNAT_dom"/>
</dbReference>
<dbReference type="OrthoDB" id="213519at2"/>
<evidence type="ECO:0000259" key="1">
    <source>
        <dbReference type="Pfam" id="PF13480"/>
    </source>
</evidence>
<dbReference type="SUPFAM" id="SSF55729">
    <property type="entry name" value="Acyl-CoA N-acyltransferases (Nat)"/>
    <property type="match status" value="1"/>
</dbReference>
<keyword evidence="3" id="KW-1185">Reference proteome</keyword>
<dbReference type="Proteomes" id="UP000321172">
    <property type="component" value="Chromosome"/>
</dbReference>
<gene>
    <name evidence="2" type="ORF">FRF71_15025</name>
</gene>
<evidence type="ECO:0000313" key="3">
    <source>
        <dbReference type="Proteomes" id="UP000321172"/>
    </source>
</evidence>
<proteinExistence type="predicted"/>
<organism evidence="2 3">
    <name type="scientific">Novosphingobium ginsenosidimutans</name>
    <dbReference type="NCBI Taxonomy" id="1176536"/>
    <lineage>
        <taxon>Bacteria</taxon>
        <taxon>Pseudomonadati</taxon>
        <taxon>Pseudomonadota</taxon>
        <taxon>Alphaproteobacteria</taxon>
        <taxon>Sphingomonadales</taxon>
        <taxon>Sphingomonadaceae</taxon>
        <taxon>Novosphingobium</taxon>
    </lineage>
</organism>
<evidence type="ECO:0000313" key="2">
    <source>
        <dbReference type="EMBL" id="QEA17626.1"/>
    </source>
</evidence>
<name>A0A5B8S7N9_9SPHN</name>
<dbReference type="EMBL" id="CP042345">
    <property type="protein sequence ID" value="QEA17626.1"/>
    <property type="molecule type" value="Genomic_DNA"/>
</dbReference>
<feature type="domain" description="BioF2-like acetyltransferase" evidence="1">
    <location>
        <begin position="190"/>
        <end position="312"/>
    </location>
</feature>
<dbReference type="InterPro" id="IPR016181">
    <property type="entry name" value="Acyl_CoA_acyltransferase"/>
</dbReference>
<dbReference type="GO" id="GO:0016740">
    <property type="term" value="F:transferase activity"/>
    <property type="evidence" value="ECO:0007669"/>
    <property type="project" value="UniProtKB-KW"/>
</dbReference>
<protein>
    <submittedName>
        <fullName evidence="2">GNAT family N-acetyltransferase</fullName>
    </submittedName>
</protein>